<organism evidence="1 2">
    <name type="scientific">Nitrososphaera viennensis EN76</name>
    <dbReference type="NCBI Taxonomy" id="926571"/>
    <lineage>
        <taxon>Archaea</taxon>
        <taxon>Nitrososphaerota</taxon>
        <taxon>Nitrososphaeria</taxon>
        <taxon>Nitrososphaerales</taxon>
        <taxon>Nitrososphaeraceae</taxon>
        <taxon>Nitrososphaera</taxon>
    </lineage>
</organism>
<dbReference type="RefSeq" id="WP_075055422.1">
    <property type="nucleotide sequence ID" value="NZ_CP007536.1"/>
</dbReference>
<name>A0A060HJH4_9ARCH</name>
<sequence>MNSEEESDELRSLLEVVSDKGLRVLSIQELDRLRMLLVAKDYGENKKADRSRKKLLKKINAEMFDRHSPRRLF</sequence>
<evidence type="ECO:0000313" key="2">
    <source>
        <dbReference type="Proteomes" id="UP000027093"/>
    </source>
</evidence>
<dbReference type="EMBL" id="CP007536">
    <property type="protein sequence ID" value="AIC16714.1"/>
    <property type="molecule type" value="Genomic_DNA"/>
</dbReference>
<dbReference type="AlphaFoldDB" id="A0A060HJH4"/>
<dbReference type="Proteomes" id="UP000027093">
    <property type="component" value="Chromosome"/>
</dbReference>
<reference evidence="1 2" key="1">
    <citation type="journal article" date="2014" name="Int. J. Syst. Evol. Microbiol.">
        <title>Nitrososphaera viennensis gen. nov., sp. nov., an aerobic and mesophilic, ammonia-oxidizing archaeon from soil and a member of the archaeal phylum Thaumarchaeota.</title>
        <authorList>
            <person name="Stieglmeier M."/>
            <person name="Klingl A."/>
            <person name="Alves R.J."/>
            <person name="Rittmann S.K."/>
            <person name="Melcher M."/>
            <person name="Leisch N."/>
            <person name="Schleper C."/>
        </authorList>
    </citation>
    <scope>NUCLEOTIDE SEQUENCE [LARGE SCALE GENOMIC DNA]</scope>
    <source>
        <strain evidence="1">EN76</strain>
    </source>
</reference>
<dbReference type="HOGENOM" id="CLU_2695905_0_0_2"/>
<dbReference type="OrthoDB" id="376485at2157"/>
<proteinExistence type="predicted"/>
<keyword evidence="2" id="KW-1185">Reference proteome</keyword>
<gene>
    <name evidence="1" type="ORF">NVIE_024500</name>
</gene>
<evidence type="ECO:0000313" key="1">
    <source>
        <dbReference type="EMBL" id="AIC16714.1"/>
    </source>
</evidence>
<protein>
    <submittedName>
        <fullName evidence="1">Uncharacterized protein</fullName>
    </submittedName>
</protein>
<accession>A0A060HJH4</accession>
<dbReference type="GeneID" id="74947691"/>
<dbReference type="KEGG" id="nvn:NVIE_024500"/>